<evidence type="ECO:0000313" key="3">
    <source>
        <dbReference type="EMBL" id="OPG15139.1"/>
    </source>
</evidence>
<dbReference type="RefSeq" id="WP_067560825.1">
    <property type="nucleotide sequence ID" value="NZ_LSUQ01000003.1"/>
</dbReference>
<reference evidence="3 5" key="2">
    <citation type="submission" date="2017-02" db="EMBL/GenBank/DDBJ databases">
        <title>Draft genome of Acidibacillus ferrooxidans Huett2.</title>
        <authorList>
            <person name="Schopf S."/>
        </authorList>
    </citation>
    <scope>NUCLEOTIDE SEQUENCE [LARGE SCALE GENOMIC DNA]</scope>
    <source>
        <strain evidence="3 5">Huett2</strain>
    </source>
</reference>
<gene>
    <name evidence="2" type="ORF">AYW79_01530</name>
    <name evidence="3" type="ORF">B2M26_13385</name>
</gene>
<dbReference type="InterPro" id="IPR010981">
    <property type="entry name" value="SinR/SinI_dimer_dom"/>
</dbReference>
<dbReference type="InterPro" id="IPR036281">
    <property type="entry name" value="SinR/SinI_dimer_dom_sf"/>
</dbReference>
<proteinExistence type="predicted"/>
<dbReference type="AlphaFoldDB" id="A0A162U2Y6"/>
<evidence type="ECO:0000259" key="1">
    <source>
        <dbReference type="PROSITE" id="PS51500"/>
    </source>
</evidence>
<feature type="domain" description="Sin" evidence="1">
    <location>
        <begin position="3"/>
        <end position="41"/>
    </location>
</feature>
<evidence type="ECO:0000313" key="2">
    <source>
        <dbReference type="EMBL" id="OAG95148.1"/>
    </source>
</evidence>
<dbReference type="OrthoDB" id="2973152at2"/>
<dbReference type="Proteomes" id="UP000077421">
    <property type="component" value="Unassembled WGS sequence"/>
</dbReference>
<evidence type="ECO:0000313" key="5">
    <source>
        <dbReference type="Proteomes" id="UP000190229"/>
    </source>
</evidence>
<reference evidence="2 4" key="1">
    <citation type="submission" date="2016-02" db="EMBL/GenBank/DDBJ databases">
        <title>Draft genome sequence of Acidibacillus ferrooxidans SLC66.</title>
        <authorList>
            <person name="Oliveira G."/>
            <person name="Nancucheo I."/>
            <person name="Dall'Agnol H."/>
            <person name="Johnson B."/>
            <person name="Oliveira R."/>
            <person name="Nunes G.L."/>
            <person name="Tzotzos G."/>
            <person name="Orellana S.C."/>
            <person name="Salim A.C."/>
            <person name="Araujo F.M."/>
        </authorList>
    </citation>
    <scope>NUCLEOTIDE SEQUENCE [LARGE SCALE GENOMIC DNA]</scope>
    <source>
        <strain evidence="2 4">SLC66</strain>
    </source>
</reference>
<dbReference type="EMBL" id="MWPS01000043">
    <property type="protein sequence ID" value="OPG15139.1"/>
    <property type="molecule type" value="Genomic_DNA"/>
</dbReference>
<dbReference type="EMBL" id="LSUQ01000003">
    <property type="protein sequence ID" value="OAG95148.1"/>
    <property type="molecule type" value="Genomic_DNA"/>
</dbReference>
<dbReference type="Proteomes" id="UP000190229">
    <property type="component" value="Unassembled WGS sequence"/>
</dbReference>
<comment type="caution">
    <text evidence="3">The sequence shown here is derived from an EMBL/GenBank/DDBJ whole genome shotgun (WGS) entry which is preliminary data.</text>
</comment>
<evidence type="ECO:0000313" key="4">
    <source>
        <dbReference type="Proteomes" id="UP000077421"/>
    </source>
</evidence>
<dbReference type="Pfam" id="PF08671">
    <property type="entry name" value="SinI"/>
    <property type="match status" value="1"/>
</dbReference>
<dbReference type="GO" id="GO:0046983">
    <property type="term" value="F:protein dimerization activity"/>
    <property type="evidence" value="ECO:0007669"/>
    <property type="project" value="InterPro"/>
</dbReference>
<protein>
    <recommendedName>
        <fullName evidence="1">Sin domain-containing protein</fullName>
    </recommendedName>
</protein>
<dbReference type="GO" id="GO:0006355">
    <property type="term" value="P:regulation of DNA-templated transcription"/>
    <property type="evidence" value="ECO:0007669"/>
    <property type="project" value="InterPro"/>
</dbReference>
<name>A0A162U2Y6_9BACL</name>
<sequence length="61" mass="6965">MSNAELIQSEGVDVGWISLMKEAKTLGLSLEEVRIFLYSKRDVVYDSSLRTTDTIDLNQER</sequence>
<dbReference type="SUPFAM" id="SSF47406">
    <property type="entry name" value="SinR repressor dimerisation domain-like"/>
    <property type="match status" value="1"/>
</dbReference>
<organism evidence="3 5">
    <name type="scientific">Ferroacidibacillus organovorans</name>
    <dbReference type="NCBI Taxonomy" id="1765683"/>
    <lineage>
        <taxon>Bacteria</taxon>
        <taxon>Bacillati</taxon>
        <taxon>Bacillota</taxon>
        <taxon>Bacilli</taxon>
        <taxon>Bacillales</taxon>
        <taxon>Alicyclobacillaceae</taxon>
        <taxon>Ferroacidibacillus</taxon>
    </lineage>
</organism>
<dbReference type="PROSITE" id="PS51500">
    <property type="entry name" value="SIN"/>
    <property type="match status" value="1"/>
</dbReference>
<keyword evidence="5" id="KW-1185">Reference proteome</keyword>
<accession>A0A162U2Y6</accession>